<dbReference type="InterPro" id="IPR001646">
    <property type="entry name" value="5peptide_repeat"/>
</dbReference>
<name>A0A1E4R642_9BACI</name>
<dbReference type="EMBL" id="MECQ01000001">
    <property type="protein sequence ID" value="ODV55921.1"/>
    <property type="molecule type" value="Genomic_DNA"/>
</dbReference>
<evidence type="ECO:0000313" key="1">
    <source>
        <dbReference type="EMBL" id="ODV55921.1"/>
    </source>
</evidence>
<dbReference type="InterPro" id="IPR044213">
    <property type="entry name" value="At2g44920-like"/>
</dbReference>
<dbReference type="Proteomes" id="UP000094784">
    <property type="component" value="Unassembled WGS sequence"/>
</dbReference>
<evidence type="ECO:0000313" key="2">
    <source>
        <dbReference type="Proteomes" id="UP000094784"/>
    </source>
</evidence>
<organism evidence="1 2">
    <name type="scientific">Lysinibacillus fusiformis</name>
    <dbReference type="NCBI Taxonomy" id="28031"/>
    <lineage>
        <taxon>Bacteria</taxon>
        <taxon>Bacillati</taxon>
        <taxon>Bacillota</taxon>
        <taxon>Bacilli</taxon>
        <taxon>Bacillales</taxon>
        <taxon>Bacillaceae</taxon>
        <taxon>Lysinibacillus</taxon>
    </lineage>
</organism>
<dbReference type="Gene3D" id="2.160.20.80">
    <property type="entry name" value="E3 ubiquitin-protein ligase SopA"/>
    <property type="match status" value="1"/>
</dbReference>
<proteinExistence type="predicted"/>
<dbReference type="OrthoDB" id="154708at2"/>
<dbReference type="AlphaFoldDB" id="A0A1E4R642"/>
<comment type="caution">
    <text evidence="1">The sequence shown here is derived from an EMBL/GenBank/DDBJ whole genome shotgun (WGS) entry which is preliminary data.</text>
</comment>
<evidence type="ECO:0008006" key="3">
    <source>
        <dbReference type="Google" id="ProtNLM"/>
    </source>
</evidence>
<dbReference type="SUPFAM" id="SSF141571">
    <property type="entry name" value="Pentapeptide repeat-like"/>
    <property type="match status" value="1"/>
</dbReference>
<dbReference type="Pfam" id="PF00805">
    <property type="entry name" value="Pentapeptide"/>
    <property type="match status" value="1"/>
</dbReference>
<dbReference type="RefSeq" id="WP_069480954.1">
    <property type="nucleotide sequence ID" value="NZ_KV766182.1"/>
</dbReference>
<protein>
    <recommendedName>
        <fullName evidence="3">Pentapeptide repeat-containing protein</fullName>
    </recommendedName>
</protein>
<accession>A0A1E4R642</accession>
<reference evidence="1 2" key="1">
    <citation type="submission" date="2016-09" db="EMBL/GenBank/DDBJ databases">
        <title>Draft genome sequence of the soil isolate, Lysinibacillus fusiformis M5, a potential hypoxanthine producer.</title>
        <authorList>
            <person name="Gallegos-Monterrosa R."/>
            <person name="Maroti G."/>
            <person name="Balint B."/>
            <person name="Kovacs A.T."/>
        </authorList>
    </citation>
    <scope>NUCLEOTIDE SEQUENCE [LARGE SCALE GENOMIC DNA]</scope>
    <source>
        <strain evidence="1 2">M5</strain>
    </source>
</reference>
<gene>
    <name evidence="1" type="ORF">BG258_08390</name>
</gene>
<sequence length="284" mass="31465">MSKLTNRDTSFGTTIRESLQADCQSCFGLCCTALNIVASSDFAMDKPAGKPCSNLKEDYSCQIHSKLRKSGYKGCTVFDCLGAGQQVSQVTFKGQDWRQSREHADKMFQVFPIMEQLYEMIAYVAEALSYQVDNALHEQLLVQLEQLQQATGLDVNGLLALDMVAIRLPVNALLLKTSEQMRQRLVKGKTSPKLNQRGADWMGKNLKGKDLRATDLRGGYLIAANLQGANLQGVDFIGADMRDTNLRGADLSTSLFLTQMQINAAQGDNTTKLPSYINRPAHWQ</sequence>
<dbReference type="PANTHER" id="PTHR47200">
    <property type="entry name" value="THYLAKOID LUMENAL 15 KDA PROTEIN 1, CHLOROPLASTIC"/>
    <property type="match status" value="1"/>
</dbReference>
<dbReference type="PANTHER" id="PTHR47200:SF2">
    <property type="entry name" value="THYLAKOID LUMENAL 15 KDA PROTEIN 1, CHLOROPLASTIC"/>
    <property type="match status" value="1"/>
</dbReference>